<evidence type="ECO:0000313" key="5">
    <source>
        <dbReference type="Proteomes" id="UP000038802"/>
    </source>
</evidence>
<dbReference type="Proteomes" id="UP000048289">
    <property type="component" value="Unassembled WGS sequence"/>
</dbReference>
<feature type="compositionally biased region" description="Polar residues" evidence="1">
    <location>
        <begin position="10"/>
        <end position="44"/>
    </location>
</feature>
<evidence type="ECO:0000313" key="2">
    <source>
        <dbReference type="EMBL" id="CFE39866.1"/>
    </source>
</evidence>
<evidence type="ECO:0000313" key="3">
    <source>
        <dbReference type="EMBL" id="COW08011.1"/>
    </source>
</evidence>
<protein>
    <submittedName>
        <fullName evidence="3">Uncharacterized protein</fullName>
    </submittedName>
</protein>
<evidence type="ECO:0000256" key="1">
    <source>
        <dbReference type="SAM" id="MobiDB-lite"/>
    </source>
</evidence>
<gene>
    <name evidence="2" type="ORF">ERS007681_02255</name>
    <name evidence="3" type="ORF">ERS007703_02706</name>
    <name evidence="4" type="ORF">ERS007739_01123</name>
</gene>
<feature type="region of interest" description="Disordered" evidence="1">
    <location>
        <begin position="1"/>
        <end position="45"/>
    </location>
</feature>
<reference evidence="3" key="2">
    <citation type="submission" date="2015-03" db="EMBL/GenBank/DDBJ databases">
        <authorList>
            <person name="Murphy D."/>
        </authorList>
    </citation>
    <scope>NUCLEOTIDE SEQUENCE [LARGE SCALE GENOMIC DNA]</scope>
    <source>
        <strain evidence="3">K00500041</strain>
    </source>
</reference>
<dbReference type="EMBL" id="CFOE01000281">
    <property type="protein sequence ID" value="CFE39866.1"/>
    <property type="molecule type" value="Genomic_DNA"/>
</dbReference>
<sequence>MAASRGSGRGNNPTLVANRTNANNGTQANPTRSAPDSAPSSQRSDGLWCSLVVFTA</sequence>
<evidence type="ECO:0000313" key="4">
    <source>
        <dbReference type="EMBL" id="COX34508.1"/>
    </source>
</evidence>
<dbReference type="EMBL" id="CSBK01000391">
    <property type="protein sequence ID" value="COX34508.1"/>
    <property type="molecule type" value="Genomic_DNA"/>
</dbReference>
<dbReference type="Proteomes" id="UP000038802">
    <property type="component" value="Unassembled WGS sequence"/>
</dbReference>
<dbReference type="Proteomes" id="UP000039021">
    <property type="component" value="Unassembled WGS sequence"/>
</dbReference>
<reference evidence="4" key="3">
    <citation type="submission" date="2015-03" db="EMBL/GenBank/DDBJ databases">
        <authorList>
            <consortium name="Pathogen Informatics"/>
            <person name="Murphy D."/>
        </authorList>
    </citation>
    <scope>NUCLEOTIDE SEQUENCE</scope>
    <source>
        <strain evidence="4">N09902308</strain>
    </source>
</reference>
<dbReference type="EMBL" id="CSAE01000313">
    <property type="protein sequence ID" value="COW08011.1"/>
    <property type="molecule type" value="Genomic_DNA"/>
</dbReference>
<accession>A0A0U0RN31</accession>
<proteinExistence type="predicted"/>
<evidence type="ECO:0000313" key="6">
    <source>
        <dbReference type="Proteomes" id="UP000039021"/>
    </source>
</evidence>
<reference evidence="5 6" key="1">
    <citation type="submission" date="2015-03" db="EMBL/GenBank/DDBJ databases">
        <authorList>
            <consortium name="Pathogen Informatics"/>
        </authorList>
    </citation>
    <scope>NUCLEOTIDE SEQUENCE [LARGE SCALE GENOMIC DNA]</scope>
    <source>
        <strain evidence="2 7">G09901357</strain>
        <strain evidence="5">K00500041</strain>
        <strain evidence="6">N09902308</strain>
    </source>
</reference>
<dbReference type="AlphaFoldDB" id="A0A0U0RN31"/>
<evidence type="ECO:0000313" key="7">
    <source>
        <dbReference type="Proteomes" id="UP000048289"/>
    </source>
</evidence>
<organism evidence="3 5">
    <name type="scientific">Mycobacterium tuberculosis</name>
    <dbReference type="NCBI Taxonomy" id="1773"/>
    <lineage>
        <taxon>Bacteria</taxon>
        <taxon>Bacillati</taxon>
        <taxon>Actinomycetota</taxon>
        <taxon>Actinomycetes</taxon>
        <taxon>Mycobacteriales</taxon>
        <taxon>Mycobacteriaceae</taxon>
        <taxon>Mycobacterium</taxon>
        <taxon>Mycobacterium tuberculosis complex</taxon>
    </lineage>
</organism>
<name>A0A0U0RN31_MYCTX</name>